<dbReference type="Proteomes" id="UP000377595">
    <property type="component" value="Unassembled WGS sequence"/>
</dbReference>
<dbReference type="GO" id="GO:0008726">
    <property type="term" value="F:alkanesulfonate monooxygenase activity"/>
    <property type="evidence" value="ECO:0007669"/>
    <property type="project" value="TreeGrafter"/>
</dbReference>
<dbReference type="SUPFAM" id="SSF51679">
    <property type="entry name" value="Bacterial luciferase-like"/>
    <property type="match status" value="1"/>
</dbReference>
<accession>A0A5M3XQX8</accession>
<comment type="caution">
    <text evidence="6">The sequence shown here is derived from an EMBL/GenBank/DDBJ whole genome shotgun (WGS) entry which is preliminary data.</text>
</comment>
<dbReference type="EMBL" id="BLAF01000027">
    <property type="protein sequence ID" value="GES22021.1"/>
    <property type="molecule type" value="Genomic_DNA"/>
</dbReference>
<dbReference type="PANTHER" id="PTHR42847:SF4">
    <property type="entry name" value="ALKANESULFONATE MONOOXYGENASE-RELATED"/>
    <property type="match status" value="1"/>
</dbReference>
<dbReference type="InterPro" id="IPR036661">
    <property type="entry name" value="Luciferase-like_sf"/>
</dbReference>
<proteinExistence type="predicted"/>
<evidence type="ECO:0000256" key="2">
    <source>
        <dbReference type="ARBA" id="ARBA00022643"/>
    </source>
</evidence>
<dbReference type="InterPro" id="IPR050172">
    <property type="entry name" value="SsuD_RutA_monooxygenase"/>
</dbReference>
<keyword evidence="1" id="KW-0285">Flavoprotein</keyword>
<keyword evidence="2" id="KW-0288">FMN</keyword>
<name>A0A5M3XQX8_9ACTN</name>
<evidence type="ECO:0000313" key="6">
    <source>
        <dbReference type="EMBL" id="GES22021.1"/>
    </source>
</evidence>
<dbReference type="PANTHER" id="PTHR42847">
    <property type="entry name" value="ALKANESULFONATE MONOOXYGENASE"/>
    <property type="match status" value="1"/>
</dbReference>
<dbReference type="InterPro" id="IPR011251">
    <property type="entry name" value="Luciferase-like_dom"/>
</dbReference>
<organism evidence="6 7">
    <name type="scientific">Acrocarpospora pleiomorpha</name>
    <dbReference type="NCBI Taxonomy" id="90975"/>
    <lineage>
        <taxon>Bacteria</taxon>
        <taxon>Bacillati</taxon>
        <taxon>Actinomycetota</taxon>
        <taxon>Actinomycetes</taxon>
        <taxon>Streptosporangiales</taxon>
        <taxon>Streptosporangiaceae</taxon>
        <taxon>Acrocarpospora</taxon>
    </lineage>
</organism>
<dbReference type="GO" id="GO:0046306">
    <property type="term" value="P:alkanesulfonate catabolic process"/>
    <property type="evidence" value="ECO:0007669"/>
    <property type="project" value="TreeGrafter"/>
</dbReference>
<protein>
    <submittedName>
        <fullName evidence="6">LLM class F420-dependent oxidoreductase</fullName>
    </submittedName>
</protein>
<evidence type="ECO:0000259" key="5">
    <source>
        <dbReference type="Pfam" id="PF00296"/>
    </source>
</evidence>
<evidence type="ECO:0000256" key="4">
    <source>
        <dbReference type="ARBA" id="ARBA00023033"/>
    </source>
</evidence>
<dbReference type="AlphaFoldDB" id="A0A5M3XQX8"/>
<reference evidence="6 7" key="1">
    <citation type="submission" date="2019-10" db="EMBL/GenBank/DDBJ databases">
        <title>Whole genome shotgun sequence of Acrocarpospora pleiomorpha NBRC 16267.</title>
        <authorList>
            <person name="Ichikawa N."/>
            <person name="Kimura A."/>
            <person name="Kitahashi Y."/>
            <person name="Komaki H."/>
            <person name="Oguchi A."/>
        </authorList>
    </citation>
    <scope>NUCLEOTIDE SEQUENCE [LARGE SCALE GENOMIC DNA]</scope>
    <source>
        <strain evidence="6 7">NBRC 16267</strain>
    </source>
</reference>
<evidence type="ECO:0000256" key="1">
    <source>
        <dbReference type="ARBA" id="ARBA00022630"/>
    </source>
</evidence>
<keyword evidence="4" id="KW-0503">Monooxygenase</keyword>
<feature type="domain" description="Luciferase-like" evidence="5">
    <location>
        <begin position="84"/>
        <end position="241"/>
    </location>
</feature>
<gene>
    <name evidence="6" type="ORF">Aple_049180</name>
</gene>
<keyword evidence="3" id="KW-0560">Oxidoreductase</keyword>
<dbReference type="RefSeq" id="WP_170321640.1">
    <property type="nucleotide sequence ID" value="NZ_BAAAHM010000030.1"/>
</dbReference>
<evidence type="ECO:0000313" key="7">
    <source>
        <dbReference type="Proteomes" id="UP000377595"/>
    </source>
</evidence>
<evidence type="ECO:0000256" key="3">
    <source>
        <dbReference type="ARBA" id="ARBA00023002"/>
    </source>
</evidence>
<dbReference type="Pfam" id="PF00296">
    <property type="entry name" value="Bac_luciferase"/>
    <property type="match status" value="1"/>
</dbReference>
<dbReference type="Gene3D" id="3.20.20.30">
    <property type="entry name" value="Luciferase-like domain"/>
    <property type="match status" value="1"/>
</dbReference>
<keyword evidence="7" id="KW-1185">Reference proteome</keyword>
<sequence>MRVGLVDLFDGSPQRDLAYLRAFARTAEEAGFSSLWLPEHLVFFEDYESAYPYPAAPNPANPEVAEVHTYGEGTPRVEAAQEQGLLDVLQTAAELCRHTTRLRVGSSVLLLPLRDPRLLVRELATLDLLTGGRFDLGVGVGWSAEEYAAAGVPFAERGARFERNLAAIPELWASGRPLPRVLVGGQSRPAIRRAARYATGWYPWNLTTGDFARHLAEIEAGLREHGRSRADFHVIAGLRFHGAVADLRPAVERYLELGADSVNLSLRMTPETYPATMREVSRALGLAA</sequence>